<reference evidence="2 3" key="1">
    <citation type="submission" date="2017-06" db="EMBL/GenBank/DDBJ databases">
        <authorList>
            <person name="Kim H.J."/>
            <person name="Triplett B.A."/>
        </authorList>
    </citation>
    <scope>NUCLEOTIDE SEQUENCE [LARGE SCALE GENOMIC DNA]</scope>
    <source>
        <strain evidence="2 3">CGMCC 4.2132</strain>
    </source>
</reference>
<keyword evidence="1" id="KW-0472">Membrane</keyword>
<dbReference type="AlphaFoldDB" id="A0A239PC02"/>
<dbReference type="Proteomes" id="UP000198282">
    <property type="component" value="Unassembled WGS sequence"/>
</dbReference>
<gene>
    <name evidence="2" type="ORF">SAMN05216276_11203</name>
</gene>
<keyword evidence="3" id="KW-1185">Reference proteome</keyword>
<evidence type="ECO:0000313" key="3">
    <source>
        <dbReference type="Proteomes" id="UP000198282"/>
    </source>
</evidence>
<name>A0A239PC02_9ACTN</name>
<proteinExistence type="predicted"/>
<evidence type="ECO:0000313" key="2">
    <source>
        <dbReference type="EMBL" id="SNT64473.1"/>
    </source>
</evidence>
<accession>A0A239PC02</accession>
<evidence type="ECO:0000256" key="1">
    <source>
        <dbReference type="SAM" id="Phobius"/>
    </source>
</evidence>
<keyword evidence="1" id="KW-0812">Transmembrane</keyword>
<keyword evidence="1" id="KW-1133">Transmembrane helix</keyword>
<feature type="transmembrane region" description="Helical" evidence="1">
    <location>
        <begin position="20"/>
        <end position="36"/>
    </location>
</feature>
<organism evidence="2 3">
    <name type="scientific">Streptosporangium subroseum</name>
    <dbReference type="NCBI Taxonomy" id="106412"/>
    <lineage>
        <taxon>Bacteria</taxon>
        <taxon>Bacillati</taxon>
        <taxon>Actinomycetota</taxon>
        <taxon>Actinomycetes</taxon>
        <taxon>Streptosporangiales</taxon>
        <taxon>Streptosporangiaceae</taxon>
        <taxon>Streptosporangium</taxon>
    </lineage>
</organism>
<dbReference type="RefSeq" id="WP_143653692.1">
    <property type="nucleotide sequence ID" value="NZ_FZOD01000120.1"/>
</dbReference>
<sequence>MVREVSLRSSSKRVWRRWSVLVPGVALTLVAGFYLANRGDPGQVNRSITTPVEQEGTSNMKIIEKNQVIDVTTFDQKDSPLWPLIVELRKAELKRDRMVTD</sequence>
<protein>
    <submittedName>
        <fullName evidence="2">Uncharacterized protein</fullName>
    </submittedName>
</protein>
<dbReference type="EMBL" id="FZOD01000120">
    <property type="protein sequence ID" value="SNT64473.1"/>
    <property type="molecule type" value="Genomic_DNA"/>
</dbReference>
<dbReference type="OrthoDB" id="3544051at2"/>